<name>A0ABU5HZ63_9HYPH</name>
<keyword evidence="1" id="KW-1133">Transmembrane helix</keyword>
<keyword evidence="1" id="KW-0812">Transmembrane</keyword>
<protein>
    <submittedName>
        <fullName evidence="2">Uncharacterized protein</fullName>
    </submittedName>
</protein>
<feature type="transmembrane region" description="Helical" evidence="1">
    <location>
        <begin position="15"/>
        <end position="36"/>
    </location>
</feature>
<dbReference type="RefSeq" id="WP_322185698.1">
    <property type="nucleotide sequence ID" value="NZ_JAXLPB010000001.1"/>
</dbReference>
<feature type="transmembrane region" description="Helical" evidence="1">
    <location>
        <begin position="42"/>
        <end position="60"/>
    </location>
</feature>
<comment type="caution">
    <text evidence="2">The sequence shown here is derived from an EMBL/GenBank/DDBJ whole genome shotgun (WGS) entry which is preliminary data.</text>
</comment>
<accession>A0ABU5HZ63</accession>
<evidence type="ECO:0000256" key="1">
    <source>
        <dbReference type="SAM" id="Phobius"/>
    </source>
</evidence>
<keyword evidence="3" id="KW-1185">Reference proteome</keyword>
<organism evidence="2 3">
    <name type="scientific">Fulvimarina uroteuthidis</name>
    <dbReference type="NCBI Taxonomy" id="3098149"/>
    <lineage>
        <taxon>Bacteria</taxon>
        <taxon>Pseudomonadati</taxon>
        <taxon>Pseudomonadota</taxon>
        <taxon>Alphaproteobacteria</taxon>
        <taxon>Hyphomicrobiales</taxon>
        <taxon>Aurantimonadaceae</taxon>
        <taxon>Fulvimarina</taxon>
    </lineage>
</organism>
<proteinExistence type="predicted"/>
<sequence length="66" mass="7305">MSDWKKREPRGEVNVGKFGLTIAALGLISLIGVRFLDGPIGIPSAIFFFAILIGIALYLGDRWREK</sequence>
<dbReference type="Proteomes" id="UP001294412">
    <property type="component" value="Unassembled WGS sequence"/>
</dbReference>
<keyword evidence="1" id="KW-0472">Membrane</keyword>
<evidence type="ECO:0000313" key="2">
    <source>
        <dbReference type="EMBL" id="MDY8108251.1"/>
    </source>
</evidence>
<gene>
    <name evidence="2" type="ORF">U0C82_03690</name>
</gene>
<dbReference type="EMBL" id="JAXLPB010000001">
    <property type="protein sequence ID" value="MDY8108251.1"/>
    <property type="molecule type" value="Genomic_DNA"/>
</dbReference>
<reference evidence="2 3" key="1">
    <citation type="submission" date="2023-12" db="EMBL/GenBank/DDBJ databases">
        <title>Description of Novel Strain Fulvimarina sp. 2208YS6-2-32 isolated from Uroteuthis (Photololigo) edulis.</title>
        <authorList>
            <person name="Park J.-S."/>
        </authorList>
    </citation>
    <scope>NUCLEOTIDE SEQUENCE [LARGE SCALE GENOMIC DNA]</scope>
    <source>
        <strain evidence="2 3">2208YS6-2-32</strain>
    </source>
</reference>
<evidence type="ECO:0000313" key="3">
    <source>
        <dbReference type="Proteomes" id="UP001294412"/>
    </source>
</evidence>